<gene>
    <name evidence="8" type="ORF">EB03_01834</name>
</gene>
<organism evidence="8 9">
    <name type="scientific">Enterococcus hirae</name>
    <dbReference type="NCBI Taxonomy" id="1354"/>
    <lineage>
        <taxon>Bacteria</taxon>
        <taxon>Bacillati</taxon>
        <taxon>Bacillota</taxon>
        <taxon>Bacilli</taxon>
        <taxon>Lactobacillales</taxon>
        <taxon>Enterococcaceae</taxon>
        <taxon>Enterococcus</taxon>
    </lineage>
</organism>
<dbReference type="InterPro" id="IPR002104">
    <property type="entry name" value="Integrase_catalytic"/>
</dbReference>
<dbReference type="Pfam" id="PF14657">
    <property type="entry name" value="Arm-DNA-bind_4"/>
    <property type="match status" value="1"/>
</dbReference>
<name>A0AB37IMK7_ENTHR</name>
<dbReference type="InterPro" id="IPR011010">
    <property type="entry name" value="DNA_brk_join_enz"/>
</dbReference>
<dbReference type="InterPro" id="IPR010998">
    <property type="entry name" value="Integrase_recombinase_N"/>
</dbReference>
<proteinExistence type="inferred from homology"/>
<reference evidence="8 9" key="1">
    <citation type="submission" date="2015-06" db="EMBL/GenBank/DDBJ databases">
        <title>The Genome Sequence of Enterococcus hirae 88EA1.</title>
        <authorList>
            <consortium name="The Broad Institute Genomics Platform"/>
            <consortium name="The Broad Institute Genome Sequencing Center for Infectious Disease"/>
            <person name="Earl A.M."/>
            <person name="Van Tyne D."/>
            <person name="Lebreton F."/>
            <person name="Saavedra J.T."/>
            <person name="Gilmore M.S."/>
            <person name="Manson McGuire A."/>
            <person name="Clock S."/>
            <person name="Crupain M."/>
            <person name="Rangan U."/>
            <person name="Young S."/>
            <person name="Abouelleil A."/>
            <person name="Cao P."/>
            <person name="Chapman S.B."/>
            <person name="Griggs A."/>
            <person name="Priest M."/>
            <person name="Shea T."/>
            <person name="Wortman J."/>
            <person name="Nusbaum C."/>
            <person name="Birren B."/>
        </authorList>
    </citation>
    <scope>NUCLEOTIDE SEQUENCE [LARGE SCALE GENOMIC DNA]</scope>
    <source>
        <strain evidence="8 9">88EA1</strain>
    </source>
</reference>
<dbReference type="Gene3D" id="1.10.443.10">
    <property type="entry name" value="Intergrase catalytic core"/>
    <property type="match status" value="1"/>
</dbReference>
<feature type="domain" description="Core-binding (CB)" evidence="7">
    <location>
        <begin position="75"/>
        <end position="159"/>
    </location>
</feature>
<comment type="similarity">
    <text evidence="1">Belongs to the 'phage' integrase family.</text>
</comment>
<evidence type="ECO:0000256" key="4">
    <source>
        <dbReference type="ARBA" id="ARBA00023172"/>
    </source>
</evidence>
<evidence type="ECO:0000256" key="1">
    <source>
        <dbReference type="ARBA" id="ARBA00008857"/>
    </source>
</evidence>
<dbReference type="Pfam" id="PF14659">
    <property type="entry name" value="Phage_int_SAM_3"/>
    <property type="match status" value="1"/>
</dbReference>
<evidence type="ECO:0008006" key="10">
    <source>
        <dbReference type="Google" id="ProtNLM"/>
    </source>
</evidence>
<dbReference type="PANTHER" id="PTHR30349">
    <property type="entry name" value="PHAGE INTEGRASE-RELATED"/>
    <property type="match status" value="1"/>
</dbReference>
<dbReference type="PROSITE" id="PS51898">
    <property type="entry name" value="TYR_RECOMBINASE"/>
    <property type="match status" value="1"/>
</dbReference>
<keyword evidence="4" id="KW-0233">DNA recombination</keyword>
<keyword evidence="2" id="KW-0229">DNA integration</keyword>
<accession>A0AB37IMK7</accession>
<evidence type="ECO:0000313" key="9">
    <source>
        <dbReference type="Proteomes" id="UP000253498"/>
    </source>
</evidence>
<dbReference type="RefSeq" id="WP_096709930.1">
    <property type="nucleotide sequence ID" value="NZ_KZ846658.1"/>
</dbReference>
<dbReference type="Proteomes" id="UP000253498">
    <property type="component" value="Unassembled WGS sequence"/>
</dbReference>
<protein>
    <recommendedName>
        <fullName evidence="10">Site-specific integrase</fullName>
    </recommendedName>
</protein>
<evidence type="ECO:0000256" key="2">
    <source>
        <dbReference type="ARBA" id="ARBA00022908"/>
    </source>
</evidence>
<dbReference type="CDD" id="cd01189">
    <property type="entry name" value="INT_ICEBs1_C_like"/>
    <property type="match status" value="1"/>
</dbReference>
<dbReference type="PANTHER" id="PTHR30349:SF64">
    <property type="entry name" value="PROPHAGE INTEGRASE INTD-RELATED"/>
    <property type="match status" value="1"/>
</dbReference>
<evidence type="ECO:0000313" key="8">
    <source>
        <dbReference type="EMBL" id="RBT68699.1"/>
    </source>
</evidence>
<dbReference type="AlphaFoldDB" id="A0AB37IMK7"/>
<dbReference type="Pfam" id="PF00589">
    <property type="entry name" value="Phage_integrase"/>
    <property type="match status" value="1"/>
</dbReference>
<evidence type="ECO:0000259" key="7">
    <source>
        <dbReference type="PROSITE" id="PS51900"/>
    </source>
</evidence>
<dbReference type="InterPro" id="IPR044068">
    <property type="entry name" value="CB"/>
</dbReference>
<dbReference type="GO" id="GO:0015074">
    <property type="term" value="P:DNA integration"/>
    <property type="evidence" value="ECO:0007669"/>
    <property type="project" value="UniProtKB-KW"/>
</dbReference>
<feature type="domain" description="Tyr recombinase" evidence="6">
    <location>
        <begin position="178"/>
        <end position="373"/>
    </location>
</feature>
<dbReference type="InterPro" id="IPR004107">
    <property type="entry name" value="Integrase_SAM-like_N"/>
</dbReference>
<evidence type="ECO:0000256" key="5">
    <source>
        <dbReference type="PROSITE-ProRule" id="PRU01248"/>
    </source>
</evidence>
<dbReference type="EMBL" id="LESJ01000005">
    <property type="protein sequence ID" value="RBT68699.1"/>
    <property type="molecule type" value="Genomic_DNA"/>
</dbReference>
<dbReference type="InterPro" id="IPR028259">
    <property type="entry name" value="AP2-like_int_N"/>
</dbReference>
<dbReference type="InterPro" id="IPR013762">
    <property type="entry name" value="Integrase-like_cat_sf"/>
</dbReference>
<sequence length="382" mass="45114">MAKLNWSKKYRHVFSYSNKKGKFWGYRYPFYNSLGQRKEASKRGFDSERAANKALLKIQYELETQHSSFIENKNITVNEWVKIWIPYAQDNWSVSTKRNIESAIKFHILPLIGNQKLSSLNKITYKREFIDKLRQKNKYKESTIQTWHKIVMRMINAAVHNQIIPSNTLTGFKFDLSNNVRSFSKKELQQFMTVLENKDIRTQVIFLTLLKSGMRKGELMGLRWNDINLTDKYFDINSTRGDYGENRPKTKTSIRKVYFDDSLLTLIKKYKYYEKERLLKKGRILKDKDYFILSSRNLPIQQSKITYIFRLLCEEAKVPNITVHGLRHTHATFLIEAGANIKYVSNRLGHKNINITLDVYSDVLKEEEKETADMMGKLIDNL</sequence>
<evidence type="ECO:0000259" key="6">
    <source>
        <dbReference type="PROSITE" id="PS51898"/>
    </source>
</evidence>
<dbReference type="GO" id="GO:0006310">
    <property type="term" value="P:DNA recombination"/>
    <property type="evidence" value="ECO:0007669"/>
    <property type="project" value="UniProtKB-KW"/>
</dbReference>
<dbReference type="GO" id="GO:0003677">
    <property type="term" value="F:DNA binding"/>
    <property type="evidence" value="ECO:0007669"/>
    <property type="project" value="UniProtKB-UniRule"/>
</dbReference>
<comment type="caution">
    <text evidence="8">The sequence shown here is derived from an EMBL/GenBank/DDBJ whole genome shotgun (WGS) entry which is preliminary data.</text>
</comment>
<dbReference type="SUPFAM" id="SSF56349">
    <property type="entry name" value="DNA breaking-rejoining enzymes"/>
    <property type="match status" value="1"/>
</dbReference>
<dbReference type="PROSITE" id="PS51900">
    <property type="entry name" value="CB"/>
    <property type="match status" value="1"/>
</dbReference>
<keyword evidence="3 5" id="KW-0238">DNA-binding</keyword>
<dbReference type="Gene3D" id="1.10.150.130">
    <property type="match status" value="1"/>
</dbReference>
<evidence type="ECO:0000256" key="3">
    <source>
        <dbReference type="ARBA" id="ARBA00023125"/>
    </source>
</evidence>
<dbReference type="InterPro" id="IPR050090">
    <property type="entry name" value="Tyrosine_recombinase_XerCD"/>
</dbReference>